<feature type="region of interest" description="Disordered" evidence="1">
    <location>
        <begin position="33"/>
        <end position="53"/>
    </location>
</feature>
<feature type="compositionally biased region" description="Low complexity" evidence="1">
    <location>
        <begin position="85"/>
        <end position="97"/>
    </location>
</feature>
<sequence length="171" mass="19255">MTSSSNHRHHRQLDTSLERQARLAAANAVATYFSPSPSSSTRRQRSASLNTTFDQTHWQPASYNTSQTPSLHHLIIDSHSAGHVQQQQQQQQQQSQQPHSTTIANMALTAERDAYLRLAAHSMERSEQLTSHFNIRSPKAYGGYVVSIPYNSKNSVHTSHRKVETIRIPSN</sequence>
<dbReference type="AlphaFoldDB" id="A0A815T8S3"/>
<evidence type="ECO:0000313" key="2">
    <source>
        <dbReference type="EMBL" id="CAF1501590.1"/>
    </source>
</evidence>
<dbReference type="EMBL" id="CAJNOR010004430">
    <property type="protein sequence ID" value="CAF1501590.1"/>
    <property type="molecule type" value="Genomic_DNA"/>
</dbReference>
<protein>
    <submittedName>
        <fullName evidence="2">Uncharacterized protein</fullName>
    </submittedName>
</protein>
<organism evidence="2 3">
    <name type="scientific">Adineta ricciae</name>
    <name type="common">Rotifer</name>
    <dbReference type="NCBI Taxonomy" id="249248"/>
    <lineage>
        <taxon>Eukaryota</taxon>
        <taxon>Metazoa</taxon>
        <taxon>Spiralia</taxon>
        <taxon>Gnathifera</taxon>
        <taxon>Rotifera</taxon>
        <taxon>Eurotatoria</taxon>
        <taxon>Bdelloidea</taxon>
        <taxon>Adinetida</taxon>
        <taxon>Adinetidae</taxon>
        <taxon>Adineta</taxon>
    </lineage>
</organism>
<name>A0A815T8S3_ADIRI</name>
<keyword evidence="3" id="KW-1185">Reference proteome</keyword>
<feature type="region of interest" description="Disordered" evidence="1">
    <location>
        <begin position="80"/>
        <end position="100"/>
    </location>
</feature>
<evidence type="ECO:0000256" key="1">
    <source>
        <dbReference type="SAM" id="MobiDB-lite"/>
    </source>
</evidence>
<reference evidence="2" key="1">
    <citation type="submission" date="2021-02" db="EMBL/GenBank/DDBJ databases">
        <authorList>
            <person name="Nowell W R."/>
        </authorList>
    </citation>
    <scope>NUCLEOTIDE SEQUENCE</scope>
</reference>
<evidence type="ECO:0000313" key="3">
    <source>
        <dbReference type="Proteomes" id="UP000663828"/>
    </source>
</evidence>
<gene>
    <name evidence="2" type="ORF">XAT740_LOCUS39690</name>
</gene>
<dbReference type="Proteomes" id="UP000663828">
    <property type="component" value="Unassembled WGS sequence"/>
</dbReference>
<accession>A0A815T8S3</accession>
<proteinExistence type="predicted"/>
<comment type="caution">
    <text evidence="2">The sequence shown here is derived from an EMBL/GenBank/DDBJ whole genome shotgun (WGS) entry which is preliminary data.</text>
</comment>